<gene>
    <name evidence="2" type="ORF">K9W45_06380</name>
</gene>
<proteinExistence type="predicted"/>
<evidence type="ECO:0000259" key="1">
    <source>
        <dbReference type="PROSITE" id="PS50902"/>
    </source>
</evidence>
<protein>
    <recommendedName>
        <fullName evidence="1">Flavodoxin-like domain-containing protein</fullName>
    </recommendedName>
</protein>
<organism evidence="2">
    <name type="scientific">Candidatus Heimdallarchaeum aukensis</name>
    <dbReference type="NCBI Taxonomy" id="2876573"/>
    <lineage>
        <taxon>Archaea</taxon>
        <taxon>Promethearchaeati</taxon>
        <taxon>Candidatus Heimdallarchaeota</taxon>
        <taxon>Candidatus Heimdallarchaeia (ex Rinke et al. 2021) (nom. nud.)</taxon>
        <taxon>Candidatus Heimdallarchaeales</taxon>
        <taxon>Candidatus Heimdallarchaeaceae</taxon>
        <taxon>Candidatus Heimdallarchaeum</taxon>
    </lineage>
</organism>
<reference evidence="2" key="1">
    <citation type="journal article" date="2022" name="Nat. Microbiol.">
        <title>Unique mobile elements and scalable gene flow at the prokaryote-eukaryote boundary revealed by circularized Asgard archaea genomes.</title>
        <authorList>
            <person name="Wu F."/>
            <person name="Speth D.R."/>
            <person name="Philosof A."/>
            <person name="Cremiere A."/>
            <person name="Narayanan A."/>
            <person name="Barco R.A."/>
            <person name="Connon S.A."/>
            <person name="Amend J.P."/>
            <person name="Antoshechkin I.A."/>
            <person name="Orphan V.J."/>
        </authorList>
    </citation>
    <scope>NUCLEOTIDE SEQUENCE</scope>
    <source>
        <strain evidence="2">PM71</strain>
    </source>
</reference>
<dbReference type="Pfam" id="PF12724">
    <property type="entry name" value="Flavodoxin_5"/>
    <property type="match status" value="1"/>
</dbReference>
<feature type="domain" description="Flavodoxin-like" evidence="1">
    <location>
        <begin position="5"/>
        <end position="170"/>
    </location>
</feature>
<dbReference type="PROSITE" id="PS50902">
    <property type="entry name" value="FLAVODOXIN_LIKE"/>
    <property type="match status" value="1"/>
</dbReference>
<dbReference type="GO" id="GO:0010181">
    <property type="term" value="F:FMN binding"/>
    <property type="evidence" value="ECO:0007669"/>
    <property type="project" value="InterPro"/>
</dbReference>
<dbReference type="InterPro" id="IPR029039">
    <property type="entry name" value="Flavoprotein-like_sf"/>
</dbReference>
<dbReference type="Proteomes" id="UP001201020">
    <property type="component" value="Chromosome"/>
</dbReference>
<dbReference type="InterPro" id="IPR008254">
    <property type="entry name" value="Flavodoxin/NO_synth"/>
</dbReference>
<dbReference type="PANTHER" id="PTHR38030:SF2">
    <property type="entry name" value="PROTOPORPHYRINOGEN IX DEHYDROGENASE [QUINONE]"/>
    <property type="match status" value="1"/>
</dbReference>
<dbReference type="InterPro" id="IPR026816">
    <property type="entry name" value="Flavodoxin_dom"/>
</dbReference>
<name>A0A9Y1BN59_9ARCH</name>
<sequence>MSDKILIAYGTRYGATTEAAATIQQILEKEFKLNVEVYTIKKGKKLPELEDFPHIIIGSGIKEGKWVKEAEEFLKNNDFGNRKVAVFISSGFAGEEDLYDYAREHFLDKVIEESGVEVIEKEAFGGRVPMLYIPQIHFYRILRRLPRFQLDNRNWERIEQFARKVGKKFTEED</sequence>
<accession>A0A9Y1BN59</accession>
<dbReference type="AlphaFoldDB" id="A0A9Y1BN59"/>
<dbReference type="GO" id="GO:0070819">
    <property type="term" value="F:menaquinone-dependent protoporphyrinogen oxidase activity"/>
    <property type="evidence" value="ECO:0007669"/>
    <property type="project" value="TreeGrafter"/>
</dbReference>
<dbReference type="SUPFAM" id="SSF52218">
    <property type="entry name" value="Flavoproteins"/>
    <property type="match status" value="1"/>
</dbReference>
<evidence type="ECO:0000313" key="2">
    <source>
        <dbReference type="EMBL" id="UJG42084.1"/>
    </source>
</evidence>
<dbReference type="Gene3D" id="3.40.50.360">
    <property type="match status" value="1"/>
</dbReference>
<dbReference type="EMBL" id="CP084166">
    <property type="protein sequence ID" value="UJG42084.1"/>
    <property type="molecule type" value="Genomic_DNA"/>
</dbReference>
<dbReference type="InterPro" id="IPR052200">
    <property type="entry name" value="Protoporphyrinogen_IX_DH"/>
</dbReference>
<dbReference type="GO" id="GO:0006783">
    <property type="term" value="P:heme biosynthetic process"/>
    <property type="evidence" value="ECO:0007669"/>
    <property type="project" value="TreeGrafter"/>
</dbReference>
<dbReference type="PANTHER" id="PTHR38030">
    <property type="entry name" value="PROTOPORPHYRINOGEN IX DEHYDROGENASE [MENAQUINONE]"/>
    <property type="match status" value="1"/>
</dbReference>